<gene>
    <name evidence="3" type="ORF">UZ20_WS6002000379</name>
</gene>
<dbReference type="EMBL" id="JYPD01000014">
    <property type="protein sequence ID" value="KXK09576.1"/>
    <property type="molecule type" value="Genomic_DNA"/>
</dbReference>
<comment type="caution">
    <text evidence="3">The sequence shown here is derived from an EMBL/GenBank/DDBJ whole genome shotgun (WGS) entry which is preliminary data.</text>
</comment>
<keyword evidence="1" id="KW-0812">Transmembrane</keyword>
<dbReference type="NCBIfam" id="NF037970">
    <property type="entry name" value="vanZ_1"/>
    <property type="match status" value="1"/>
</dbReference>
<proteinExistence type="predicted"/>
<dbReference type="InterPro" id="IPR006976">
    <property type="entry name" value="VanZ-like"/>
</dbReference>
<dbReference type="Pfam" id="PF04892">
    <property type="entry name" value="VanZ"/>
    <property type="match status" value="1"/>
</dbReference>
<keyword evidence="1" id="KW-0472">Membrane</keyword>
<feature type="transmembrane region" description="Helical" evidence="1">
    <location>
        <begin position="47"/>
        <end position="66"/>
    </location>
</feature>
<feature type="transmembrane region" description="Helical" evidence="1">
    <location>
        <begin position="121"/>
        <end position="142"/>
    </location>
</feature>
<dbReference type="Proteomes" id="UP000070449">
    <property type="component" value="Unassembled WGS sequence"/>
</dbReference>
<keyword evidence="1" id="KW-1133">Transmembrane helix</keyword>
<feature type="domain" description="VanZ-like" evidence="2">
    <location>
        <begin position="59"/>
        <end position="141"/>
    </location>
</feature>
<feature type="transmembrane region" description="Helical" evidence="1">
    <location>
        <begin position="87"/>
        <end position="109"/>
    </location>
</feature>
<evidence type="ECO:0000259" key="2">
    <source>
        <dbReference type="Pfam" id="PF04892"/>
    </source>
</evidence>
<reference evidence="3 4" key="1">
    <citation type="submission" date="2015-02" db="EMBL/GenBank/DDBJ databases">
        <title>Improved understanding of the partial-nitritation anammox process through 23 genomes representing the majority of the microbial community.</title>
        <authorList>
            <person name="Speth D.R."/>
            <person name="In T Zandt M."/>
            <person name="Guerrero Cruz S."/>
            <person name="Jetten M.S."/>
            <person name="Dutilh B.E."/>
        </authorList>
    </citation>
    <scope>NUCLEOTIDE SEQUENCE [LARGE SCALE GENOMIC DNA]</scope>
    <source>
        <strain evidence="3">OLB21</strain>
    </source>
</reference>
<protein>
    <submittedName>
        <fullName evidence="3">VanZ like family protein</fullName>
    </submittedName>
</protein>
<name>A0A136KJG9_9BACT</name>
<dbReference type="AlphaFoldDB" id="A0A136KJG9"/>
<dbReference type="STRING" id="1617427.UZ20_WS6002000379"/>
<accession>A0A136KJG9</accession>
<sequence length="159" mass="18100">MNNKLFLTYCWITSFAWFGLILILSTIPDLDTKGNQIDWLVRGVGYALMYAIMFLLILRSLLASARSKVKRLAYYKSRRERSEDVEFALLTEFLLFVIAVLITIILSVIDEYLQSQVVGRVAAVSDILINILGIVIASTLVYKIPLLTEAEDILLKKHK</sequence>
<evidence type="ECO:0000313" key="4">
    <source>
        <dbReference type="Proteomes" id="UP000070449"/>
    </source>
</evidence>
<evidence type="ECO:0000313" key="3">
    <source>
        <dbReference type="EMBL" id="KXK09576.1"/>
    </source>
</evidence>
<organism evidence="3 4">
    <name type="scientific">candidate division WS6 bacterium OLB21</name>
    <dbReference type="NCBI Taxonomy" id="1617427"/>
    <lineage>
        <taxon>Bacteria</taxon>
        <taxon>Candidatus Dojkabacteria</taxon>
    </lineage>
</organism>
<evidence type="ECO:0000256" key="1">
    <source>
        <dbReference type="SAM" id="Phobius"/>
    </source>
</evidence>
<feature type="transmembrane region" description="Helical" evidence="1">
    <location>
        <begin position="7"/>
        <end position="27"/>
    </location>
</feature>